<dbReference type="InterPro" id="IPR011663">
    <property type="entry name" value="UTRA"/>
</dbReference>
<dbReference type="GO" id="GO:0003700">
    <property type="term" value="F:DNA-binding transcription factor activity"/>
    <property type="evidence" value="ECO:0007669"/>
    <property type="project" value="InterPro"/>
</dbReference>
<dbReference type="PROSITE" id="PS50949">
    <property type="entry name" value="HTH_GNTR"/>
    <property type="match status" value="1"/>
</dbReference>
<dbReference type="InterPro" id="IPR036390">
    <property type="entry name" value="WH_DNA-bd_sf"/>
</dbReference>
<dbReference type="InterPro" id="IPR036388">
    <property type="entry name" value="WH-like_DNA-bd_sf"/>
</dbReference>
<dbReference type="GO" id="GO:0045892">
    <property type="term" value="P:negative regulation of DNA-templated transcription"/>
    <property type="evidence" value="ECO:0007669"/>
    <property type="project" value="TreeGrafter"/>
</dbReference>
<keyword evidence="2" id="KW-0238">DNA-binding</keyword>
<comment type="caution">
    <text evidence="6">The sequence shown here is derived from an EMBL/GenBank/DDBJ whole genome shotgun (WGS) entry which is preliminary data.</text>
</comment>
<dbReference type="Gene3D" id="3.40.1410.10">
    <property type="entry name" value="Chorismate lyase-like"/>
    <property type="match status" value="1"/>
</dbReference>
<dbReference type="RefSeq" id="WP_121484478.1">
    <property type="nucleotide sequence ID" value="NZ_QQXL01000002.1"/>
</dbReference>
<feature type="domain" description="HTH gntR-type" evidence="5">
    <location>
        <begin position="40"/>
        <end position="108"/>
    </location>
</feature>
<dbReference type="AlphaFoldDB" id="A0A496PKT7"/>
<dbReference type="Pfam" id="PF00392">
    <property type="entry name" value="GntR"/>
    <property type="match status" value="1"/>
</dbReference>
<gene>
    <name evidence="6" type="ORF">DWQ67_04975</name>
</gene>
<dbReference type="InterPro" id="IPR050679">
    <property type="entry name" value="Bact_HTH_transcr_reg"/>
</dbReference>
<dbReference type="Pfam" id="PF07702">
    <property type="entry name" value="UTRA"/>
    <property type="match status" value="1"/>
</dbReference>
<dbReference type="SUPFAM" id="SSF46785">
    <property type="entry name" value="Winged helix' DNA-binding domain"/>
    <property type="match status" value="1"/>
</dbReference>
<keyword evidence="1" id="KW-0805">Transcription regulation</keyword>
<sequence>MSSLRLRADRRQLLAPLTAAWHLEPLGQQPAQRGGRQRSGESRHQALTRVVGHIIRLQARPGDPFPSERELAEELQVSRGTLRQATDALVAEGVLERVPGLGTFVPRRKGTPRVGLTSFSEDMQSRGMSPGSRVLRFESTTATGWLAREMGLEVGAPVVYLQRLLLADNAPMAVDENYLPADRLPGLASERAPRSLYRLLETRYGITLEYGEDQIEAIAASLVQSRLLHIKEGDPLLQVVRHAFADEALINYSAVFYRADRYRLSVPLTRSGTPTRPFR</sequence>
<evidence type="ECO:0000256" key="4">
    <source>
        <dbReference type="SAM" id="MobiDB-lite"/>
    </source>
</evidence>
<dbReference type="SMART" id="SM00866">
    <property type="entry name" value="UTRA"/>
    <property type="match status" value="1"/>
</dbReference>
<reference evidence="6 7" key="1">
    <citation type="submission" date="2018-07" db="EMBL/GenBank/DDBJ databases">
        <title>Arthrobacter sp. nov., isolated from raw cow's milk with high bacterial count.</title>
        <authorList>
            <person name="Hahne J."/>
            <person name="Isele D."/>
            <person name="Lipski A."/>
        </authorList>
    </citation>
    <scope>NUCLEOTIDE SEQUENCE [LARGE SCALE GENOMIC DNA]</scope>
    <source>
        <strain evidence="6 7">JZ R-183</strain>
    </source>
</reference>
<evidence type="ECO:0000259" key="5">
    <source>
        <dbReference type="PROSITE" id="PS50949"/>
    </source>
</evidence>
<evidence type="ECO:0000256" key="2">
    <source>
        <dbReference type="ARBA" id="ARBA00023125"/>
    </source>
</evidence>
<dbReference type="PRINTS" id="PR00035">
    <property type="entry name" value="HTHGNTR"/>
</dbReference>
<accession>A0A496PKT7</accession>
<keyword evidence="7" id="KW-1185">Reference proteome</keyword>
<dbReference type="CDD" id="cd07377">
    <property type="entry name" value="WHTH_GntR"/>
    <property type="match status" value="1"/>
</dbReference>
<dbReference type="GO" id="GO:0003677">
    <property type="term" value="F:DNA binding"/>
    <property type="evidence" value="ECO:0007669"/>
    <property type="project" value="UniProtKB-KW"/>
</dbReference>
<dbReference type="InterPro" id="IPR028978">
    <property type="entry name" value="Chorismate_lyase_/UTRA_dom_sf"/>
</dbReference>
<dbReference type="PANTHER" id="PTHR44846:SF1">
    <property type="entry name" value="MANNOSYL-D-GLYCERATE TRANSPORT_METABOLISM SYSTEM REPRESSOR MNGR-RELATED"/>
    <property type="match status" value="1"/>
</dbReference>
<dbReference type="Proteomes" id="UP000273119">
    <property type="component" value="Unassembled WGS sequence"/>
</dbReference>
<dbReference type="SUPFAM" id="SSF64288">
    <property type="entry name" value="Chorismate lyase-like"/>
    <property type="match status" value="1"/>
</dbReference>
<dbReference type="InterPro" id="IPR000524">
    <property type="entry name" value="Tscrpt_reg_HTH_GntR"/>
</dbReference>
<evidence type="ECO:0000313" key="7">
    <source>
        <dbReference type="Proteomes" id="UP000273119"/>
    </source>
</evidence>
<dbReference type="Gene3D" id="1.10.10.10">
    <property type="entry name" value="Winged helix-like DNA-binding domain superfamily/Winged helix DNA-binding domain"/>
    <property type="match status" value="1"/>
</dbReference>
<dbReference type="PANTHER" id="PTHR44846">
    <property type="entry name" value="MANNOSYL-D-GLYCERATE TRANSPORT/METABOLISM SYSTEM REPRESSOR MNGR-RELATED"/>
    <property type="match status" value="1"/>
</dbReference>
<keyword evidence="3" id="KW-0804">Transcription</keyword>
<name>A0A496PKT7_9MICC</name>
<feature type="region of interest" description="Disordered" evidence="4">
    <location>
        <begin position="25"/>
        <end position="44"/>
    </location>
</feature>
<proteinExistence type="predicted"/>
<evidence type="ECO:0000313" key="6">
    <source>
        <dbReference type="EMBL" id="RKW71143.1"/>
    </source>
</evidence>
<evidence type="ECO:0000256" key="3">
    <source>
        <dbReference type="ARBA" id="ARBA00023163"/>
    </source>
</evidence>
<dbReference type="EMBL" id="QQXL01000002">
    <property type="protein sequence ID" value="RKW71143.1"/>
    <property type="molecule type" value="Genomic_DNA"/>
</dbReference>
<protein>
    <submittedName>
        <fullName evidence="6">GntR family transcriptional regulator</fullName>
    </submittedName>
</protein>
<organism evidence="6 7">
    <name type="scientific">Galactobacter caseinivorans</name>
    <dbReference type="NCBI Taxonomy" id="2676123"/>
    <lineage>
        <taxon>Bacteria</taxon>
        <taxon>Bacillati</taxon>
        <taxon>Actinomycetota</taxon>
        <taxon>Actinomycetes</taxon>
        <taxon>Micrococcales</taxon>
        <taxon>Micrococcaceae</taxon>
        <taxon>Galactobacter</taxon>
    </lineage>
</organism>
<dbReference type="SMART" id="SM00345">
    <property type="entry name" value="HTH_GNTR"/>
    <property type="match status" value="1"/>
</dbReference>
<evidence type="ECO:0000256" key="1">
    <source>
        <dbReference type="ARBA" id="ARBA00023015"/>
    </source>
</evidence>